<evidence type="ECO:0000256" key="1">
    <source>
        <dbReference type="ARBA" id="ARBA00006987"/>
    </source>
</evidence>
<dbReference type="EMBL" id="SSWX01000007">
    <property type="protein sequence ID" value="THJ34339.1"/>
    <property type="molecule type" value="Genomic_DNA"/>
</dbReference>
<dbReference type="PANTHER" id="PTHR42928">
    <property type="entry name" value="TRICARBOXYLATE-BINDING PROTEIN"/>
    <property type="match status" value="1"/>
</dbReference>
<dbReference type="InterPro" id="IPR042100">
    <property type="entry name" value="Bug_dom1"/>
</dbReference>
<keyword evidence="3" id="KW-1185">Reference proteome</keyword>
<protein>
    <submittedName>
        <fullName evidence="2">Tripartite tricarboxylate transporter substrate binding protein</fullName>
    </submittedName>
</protein>
<evidence type="ECO:0000313" key="2">
    <source>
        <dbReference type="EMBL" id="THJ34339.1"/>
    </source>
</evidence>
<dbReference type="OrthoDB" id="8678477at2"/>
<sequence length="307" mass="32139">MAVSALQPADTWPTRSVRMLVGSAPGGGTDIMARIVADALGPVLKQAVVVENRPGASNTIAASTTAKASDGVTMVMGVVTAHAIAPHLLDLPYDSNADLIPVAYVGAVPNVLVVSNTLPVQSVADLVALAQTSRPTLNYASSGTGSTQQIAAEMFKDAAGIELTHVPYRGSSAAQIDLMSGQVQLSFDTLPSVLAQIQANKMRALAVTTATRNAQLPNVPTMAEAGYAQVNINAWYGLYMPASTPSAVVDKVHAAVNHILAQPSTQTRLLAIGAVIQPMSQTEFAQFHDAEFQRYGDIIAKNNIRIQ</sequence>
<dbReference type="CDD" id="cd07012">
    <property type="entry name" value="PBP2_Bug_TTT"/>
    <property type="match status" value="1"/>
</dbReference>
<dbReference type="Pfam" id="PF03401">
    <property type="entry name" value="TctC"/>
    <property type="match status" value="1"/>
</dbReference>
<accession>A0A4S5BPV6</accession>
<comment type="similarity">
    <text evidence="1">Belongs to the UPF0065 (bug) family.</text>
</comment>
<dbReference type="SUPFAM" id="SSF53850">
    <property type="entry name" value="Periplasmic binding protein-like II"/>
    <property type="match status" value="1"/>
</dbReference>
<name>A0A4S5BPV6_9BURK</name>
<comment type="caution">
    <text evidence="2">The sequence shown here is derived from an EMBL/GenBank/DDBJ whole genome shotgun (WGS) entry which is preliminary data.</text>
</comment>
<dbReference type="AlphaFoldDB" id="A0A4S5BPV6"/>
<reference evidence="2 3" key="1">
    <citation type="submission" date="2019-04" db="EMBL/GenBank/DDBJ databases">
        <title>Lampropedia sp YIM MLB12 draf genome.</title>
        <authorList>
            <person name="Wang Y.-X."/>
        </authorList>
    </citation>
    <scope>NUCLEOTIDE SEQUENCE [LARGE SCALE GENOMIC DNA]</scope>
    <source>
        <strain evidence="2 3">YIM MLB12</strain>
    </source>
</reference>
<dbReference type="InterPro" id="IPR005064">
    <property type="entry name" value="BUG"/>
</dbReference>
<dbReference type="Proteomes" id="UP000306236">
    <property type="component" value="Unassembled WGS sequence"/>
</dbReference>
<dbReference type="Gene3D" id="3.40.190.150">
    <property type="entry name" value="Bordetella uptake gene, domain 1"/>
    <property type="match status" value="1"/>
</dbReference>
<dbReference type="PIRSF" id="PIRSF017082">
    <property type="entry name" value="YflP"/>
    <property type="match status" value="1"/>
</dbReference>
<gene>
    <name evidence="2" type="ORF">E8K88_06835</name>
</gene>
<dbReference type="Gene3D" id="3.40.190.10">
    <property type="entry name" value="Periplasmic binding protein-like II"/>
    <property type="match status" value="1"/>
</dbReference>
<proteinExistence type="inferred from homology"/>
<organism evidence="2 3">
    <name type="scientific">Lampropedia aestuarii</name>
    <dbReference type="NCBI Taxonomy" id="2562762"/>
    <lineage>
        <taxon>Bacteria</taxon>
        <taxon>Pseudomonadati</taxon>
        <taxon>Pseudomonadota</taxon>
        <taxon>Betaproteobacteria</taxon>
        <taxon>Burkholderiales</taxon>
        <taxon>Comamonadaceae</taxon>
        <taxon>Lampropedia</taxon>
    </lineage>
</organism>
<evidence type="ECO:0000313" key="3">
    <source>
        <dbReference type="Proteomes" id="UP000306236"/>
    </source>
</evidence>
<dbReference type="PANTHER" id="PTHR42928:SF5">
    <property type="entry name" value="BLR1237 PROTEIN"/>
    <property type="match status" value="1"/>
</dbReference>